<organism evidence="1 2">
    <name type="scientific">Mesorhizobium sangaii</name>
    <dbReference type="NCBI Taxonomy" id="505389"/>
    <lineage>
        <taxon>Bacteria</taxon>
        <taxon>Pseudomonadati</taxon>
        <taxon>Pseudomonadota</taxon>
        <taxon>Alphaproteobacteria</taxon>
        <taxon>Hyphomicrobiales</taxon>
        <taxon>Phyllobacteriaceae</taxon>
        <taxon>Mesorhizobium</taxon>
    </lineage>
</organism>
<sequence>MSTAPPSYSPNCGMALDPGLLSSPASLMLQRYGGFISRFYGPFGSFRWIALSIATALAIKTYPAVANGLGTMPIHRDFSSSHAQVCAEGSVDVSGFPDRTYDTATAVESPHDRSTISLHCSAVCNAGAPRWLPS</sequence>
<keyword evidence="1" id="KW-0378">Hydrolase</keyword>
<protein>
    <submittedName>
        <fullName evidence="1">Putative amidohydrolase</fullName>
    </submittedName>
</protein>
<gene>
    <name evidence="1" type="ORF">HNQ71_001886</name>
</gene>
<evidence type="ECO:0000313" key="1">
    <source>
        <dbReference type="EMBL" id="MBB6409221.1"/>
    </source>
</evidence>
<dbReference type="Proteomes" id="UP000556329">
    <property type="component" value="Unassembled WGS sequence"/>
</dbReference>
<keyword evidence="2" id="KW-1185">Reference proteome</keyword>
<dbReference type="GO" id="GO:0016787">
    <property type="term" value="F:hydrolase activity"/>
    <property type="evidence" value="ECO:0007669"/>
    <property type="project" value="UniProtKB-KW"/>
</dbReference>
<comment type="caution">
    <text evidence="1">The sequence shown here is derived from an EMBL/GenBank/DDBJ whole genome shotgun (WGS) entry which is preliminary data.</text>
</comment>
<reference evidence="1 2" key="1">
    <citation type="submission" date="2020-08" db="EMBL/GenBank/DDBJ databases">
        <title>Genomic Encyclopedia of Type Strains, Phase IV (KMG-IV): sequencing the most valuable type-strain genomes for metagenomic binning, comparative biology and taxonomic classification.</title>
        <authorList>
            <person name="Goeker M."/>
        </authorList>
    </citation>
    <scope>NUCLEOTIDE SEQUENCE [LARGE SCALE GENOMIC DNA]</scope>
    <source>
        <strain evidence="1 2">DSM 100039</strain>
    </source>
</reference>
<name>A0A841P6R1_9HYPH</name>
<accession>A0A841P6R1</accession>
<dbReference type="AlphaFoldDB" id="A0A841P6R1"/>
<dbReference type="EMBL" id="JACHEF010000002">
    <property type="protein sequence ID" value="MBB6409221.1"/>
    <property type="molecule type" value="Genomic_DNA"/>
</dbReference>
<proteinExistence type="predicted"/>
<evidence type="ECO:0000313" key="2">
    <source>
        <dbReference type="Proteomes" id="UP000556329"/>
    </source>
</evidence>